<feature type="region of interest" description="Disordered" evidence="8">
    <location>
        <begin position="842"/>
        <end position="947"/>
    </location>
</feature>
<reference evidence="12" key="1">
    <citation type="submission" date="2021-02" db="EMBL/GenBank/DDBJ databases">
        <authorList>
            <person name="Nowell W R."/>
        </authorList>
    </citation>
    <scope>NUCLEOTIDE SEQUENCE</scope>
</reference>
<name>A0A820C7T4_9BILA</name>
<dbReference type="PANTHER" id="PTHR12809:SF2">
    <property type="entry name" value="MEDIATOR OF RNA POLYMERASE II TRANSCRIPTION SUBUNIT 14"/>
    <property type="match status" value="1"/>
</dbReference>
<dbReference type="GO" id="GO:0003712">
    <property type="term" value="F:transcription coregulator activity"/>
    <property type="evidence" value="ECO:0007669"/>
    <property type="project" value="UniProtKB-UniRule"/>
</dbReference>
<feature type="domain" description="Mediator of RNA polymerase II transcription subunit 14 RM3" evidence="10">
    <location>
        <begin position="378"/>
        <end position="483"/>
    </location>
</feature>
<dbReference type="GO" id="GO:0070847">
    <property type="term" value="C:core mediator complex"/>
    <property type="evidence" value="ECO:0007669"/>
    <property type="project" value="TreeGrafter"/>
</dbReference>
<proteinExistence type="inferred from homology"/>
<keyword evidence="4 7" id="KW-0010">Activator</keyword>
<dbReference type="Pfam" id="PF25069">
    <property type="entry name" value="Med14_C"/>
    <property type="match status" value="1"/>
</dbReference>
<gene>
    <name evidence="12" type="ORF">UJA718_LOCUS7271</name>
</gene>
<comment type="subcellular location">
    <subcellularLocation>
        <location evidence="1 7">Nucleus</location>
    </subcellularLocation>
</comment>
<comment type="subunit">
    <text evidence="7">Component of the Mediator complex.</text>
</comment>
<feature type="region of interest" description="Disordered" evidence="8">
    <location>
        <begin position="966"/>
        <end position="987"/>
    </location>
</feature>
<feature type="compositionally biased region" description="Polar residues" evidence="8">
    <location>
        <begin position="919"/>
        <end position="940"/>
    </location>
</feature>
<evidence type="ECO:0000256" key="8">
    <source>
        <dbReference type="SAM" id="MobiDB-lite"/>
    </source>
</evidence>
<dbReference type="Pfam" id="PF08638">
    <property type="entry name" value="Med14"/>
    <property type="match status" value="1"/>
</dbReference>
<feature type="domain" description="Mediator of RNA polymerase II transcription subunit 14 C-terminal" evidence="11">
    <location>
        <begin position="1188"/>
        <end position="1330"/>
    </location>
</feature>
<evidence type="ECO:0000313" key="13">
    <source>
        <dbReference type="Proteomes" id="UP000663873"/>
    </source>
</evidence>
<accession>A0A820C7T4</accession>
<dbReference type="Pfam" id="PF25065">
    <property type="entry name" value="RM3_Med14"/>
    <property type="match status" value="1"/>
</dbReference>
<evidence type="ECO:0000313" key="12">
    <source>
        <dbReference type="EMBL" id="CAF4213231.1"/>
    </source>
</evidence>
<feature type="compositionally biased region" description="Low complexity" evidence="8">
    <location>
        <begin position="892"/>
        <end position="906"/>
    </location>
</feature>
<keyword evidence="3 7" id="KW-0805">Transcription regulation</keyword>
<comment type="caution">
    <text evidence="12">The sequence shown here is derived from an EMBL/GenBank/DDBJ whole genome shotgun (WGS) entry which is preliminary data.</text>
</comment>
<feature type="compositionally biased region" description="Low complexity" evidence="8">
    <location>
        <begin position="970"/>
        <end position="983"/>
    </location>
</feature>
<evidence type="ECO:0000256" key="3">
    <source>
        <dbReference type="ARBA" id="ARBA00023015"/>
    </source>
</evidence>
<dbReference type="GO" id="GO:0006357">
    <property type="term" value="P:regulation of transcription by RNA polymerase II"/>
    <property type="evidence" value="ECO:0007669"/>
    <property type="project" value="InterPro"/>
</dbReference>
<keyword evidence="5 7" id="KW-0804">Transcription</keyword>
<comment type="function">
    <text evidence="7">Component of the Mediator complex, a coactivator involved in the regulated transcription of nearly all RNA polymerase II-dependent genes. Mediator functions as a bridge to convey information from gene-specific regulatory proteins to the basal RNA polymerase II transcription machinery. Mediator is recruited to promoters by direct interactions with regulatory proteins and serves as a scaffold for the assembly of a functional preinitiation complex with RNA polymerase II and the general transcription factors.</text>
</comment>
<dbReference type="Proteomes" id="UP000663873">
    <property type="component" value="Unassembled WGS sequence"/>
</dbReference>
<dbReference type="GO" id="GO:0016592">
    <property type="term" value="C:mediator complex"/>
    <property type="evidence" value="ECO:0007669"/>
    <property type="project" value="UniProtKB-UniRule"/>
</dbReference>
<sequence length="1340" mass="152482">MSMASGLSTNGSNAPILPMHDKTPLTHLLDAAVQKTYHELYTMTDLLQNKTNLERKKELVKFACRTRQLFIRILAVVKWAATAGKVNACESIQHFLERRAQLIRETSDCLAQLARLKLLDARLPNFPITDAVDALTLGSVNFLPERLSEGTTTFVPASETERHEILPRLQQILTARLAIAELPIQFTNVTIRNGIVTLAVDGEFEVKLGITSDNLFASWHLYKTKLFLRDPEEPEQELVHPLQMQALTNCIQVWFGESENALVELYRYLHYYCQSLRLHILHDQSCRIRNRSSKQKHLYLSSYIPCKSLSIEYWKEHNLNGFNNQQKKAITNEKTRDIGITILCDDDGKFQISHWPPLPIEDSVAILDILERPTFTMEEILNRTIYARCQRRFEELKETILSTASANIEIDPLIPALKCEFLPDSTSEEALFISISPFSGLYKVMSYMETRYSQQIEYALNRDQGTLIDAINLFKIWLIQQRIPSLLAHLNCHIYTRIPSLNPKHELISPFVNNGIYIELIHHEGYYIVVHVSDVNQLLIQYYLLIVEKRSATHDPLVVQQQNSQYNQQSMVLNYECAKWMLEPLVLCPLDPTAFLRKEFVELKNSFQFGKIRETIADDIGIKQARSTSVVSLKLLLKLINYYDEMLTFTFLKEEFQRKKTICKGIIYSPWTGIPYLDIVRTSTGDDSFSSNTELWNYVNECFWPRILSCTVRLVHTLRETNNAHKHSERQWVLQGSCIQSVLTIVPYTEFRWRLIFGQIFAIDIQICGPNLILIRDGAYSVQLNSLLQELLPIPRLKEFLSRYADDRGLTFEFTHITDRLRDRDFILPELQLPPIPFPISLPSTTTTTTAITNPSSNRALASGNAATPHLLHPAGTPGSSLNPLTPASVGPSSQSQQQANSPSQPMIAPSPGFMSMGSPMTMTSIGSPMTNNTTTQLTAPSPMGIPTASPGNIYEIPYISPAPRPPGSSFPGSFLGPSPGTPANITMTSAATPINIRPDDNSNKQTSTLHSYNRHLYTKHYPVYMSQQTFFRMLFTSDGQQWSKLESFLASSTLVKHFARAVSEPFDANNPTVRPVSNEQDTYRIEHLSLQIAFVFDSNTGTYRIHFTSLVDSCSQQQQQQSNFGWLQEELQAMETFFNDNFFPISILSNSMNQIVTPTIDVLSLAAATQNRNTVMGTFEKMLSHIHPRVLHDLIKIIRSEQNPENHHLWRARWCLTIPQGNGFSQVGQPAIYCQPGQPSIFIFQFTPRVNRNDFQMSNNSNTSSFVVPLTHDVNTNQTALWDRLHKQPLMGNEHKYQNVMRILNDSRDTISKYECSLYPSIIELICGLQTRQISSYSS</sequence>
<evidence type="ECO:0000259" key="10">
    <source>
        <dbReference type="Pfam" id="PF25065"/>
    </source>
</evidence>
<dbReference type="InterPro" id="IPR056879">
    <property type="entry name" value="RM3_Med14"/>
</dbReference>
<dbReference type="PANTHER" id="PTHR12809">
    <property type="entry name" value="MEDIATOR COMPLEX SUBUNIT"/>
    <property type="match status" value="1"/>
</dbReference>
<evidence type="ECO:0000256" key="6">
    <source>
        <dbReference type="ARBA" id="ARBA00023242"/>
    </source>
</evidence>
<evidence type="ECO:0000256" key="2">
    <source>
        <dbReference type="ARBA" id="ARBA00007813"/>
    </source>
</evidence>
<evidence type="ECO:0000256" key="7">
    <source>
        <dbReference type="RuleBase" id="RU365082"/>
    </source>
</evidence>
<dbReference type="InterPro" id="IPR013947">
    <property type="entry name" value="Mediator_Med14"/>
</dbReference>
<protein>
    <recommendedName>
        <fullName evidence="7">Mediator of RNA polymerase II transcription subunit 14</fullName>
    </recommendedName>
    <alternativeName>
        <fullName evidence="7">Mediator complex subunit 14</fullName>
    </alternativeName>
</protein>
<evidence type="ECO:0000259" key="9">
    <source>
        <dbReference type="Pfam" id="PF08638"/>
    </source>
</evidence>
<dbReference type="InterPro" id="IPR056877">
    <property type="entry name" value="Med14_C"/>
</dbReference>
<feature type="domain" description="Mediator complex subunit MED14 N-terminal" evidence="9">
    <location>
        <begin position="23"/>
        <end position="210"/>
    </location>
</feature>
<dbReference type="EMBL" id="CAJOBP010000723">
    <property type="protein sequence ID" value="CAF4213231.1"/>
    <property type="molecule type" value="Genomic_DNA"/>
</dbReference>
<keyword evidence="13" id="KW-1185">Reference proteome</keyword>
<evidence type="ECO:0000256" key="5">
    <source>
        <dbReference type="ARBA" id="ARBA00023163"/>
    </source>
</evidence>
<keyword evidence="6 7" id="KW-0539">Nucleus</keyword>
<dbReference type="InterPro" id="IPR055122">
    <property type="entry name" value="Med14_N"/>
</dbReference>
<organism evidence="12 13">
    <name type="scientific">Rotaria socialis</name>
    <dbReference type="NCBI Taxonomy" id="392032"/>
    <lineage>
        <taxon>Eukaryota</taxon>
        <taxon>Metazoa</taxon>
        <taxon>Spiralia</taxon>
        <taxon>Gnathifera</taxon>
        <taxon>Rotifera</taxon>
        <taxon>Eurotatoria</taxon>
        <taxon>Bdelloidea</taxon>
        <taxon>Philodinida</taxon>
        <taxon>Philodinidae</taxon>
        <taxon>Rotaria</taxon>
    </lineage>
</organism>
<evidence type="ECO:0000259" key="11">
    <source>
        <dbReference type="Pfam" id="PF25069"/>
    </source>
</evidence>
<comment type="similarity">
    <text evidence="2 7">Belongs to the Mediator complex subunit 14 family.</text>
</comment>
<evidence type="ECO:0000256" key="1">
    <source>
        <dbReference type="ARBA" id="ARBA00004123"/>
    </source>
</evidence>
<evidence type="ECO:0000256" key="4">
    <source>
        <dbReference type="ARBA" id="ARBA00023159"/>
    </source>
</evidence>
<feature type="compositionally biased region" description="Low complexity" evidence="8">
    <location>
        <begin position="842"/>
        <end position="857"/>
    </location>
</feature>